<accession>A0A0A9B9K9</accession>
<evidence type="ECO:0000313" key="1">
    <source>
        <dbReference type="EMBL" id="JAD60011.1"/>
    </source>
</evidence>
<proteinExistence type="predicted"/>
<reference evidence="1" key="1">
    <citation type="submission" date="2014-09" db="EMBL/GenBank/DDBJ databases">
        <authorList>
            <person name="Magalhaes I.L.F."/>
            <person name="Oliveira U."/>
            <person name="Santos F.R."/>
            <person name="Vidigal T.H.D.A."/>
            <person name="Brescovit A.D."/>
            <person name="Santos A.J."/>
        </authorList>
    </citation>
    <scope>NUCLEOTIDE SEQUENCE</scope>
    <source>
        <tissue evidence="1">Shoot tissue taken approximately 20 cm above the soil surface</tissue>
    </source>
</reference>
<dbReference type="AlphaFoldDB" id="A0A0A9B9K9"/>
<dbReference type="EMBL" id="GBRH01237884">
    <property type="protein sequence ID" value="JAD60011.1"/>
    <property type="molecule type" value="Transcribed_RNA"/>
</dbReference>
<protein>
    <submittedName>
        <fullName evidence="1">Uncharacterized protein</fullName>
    </submittedName>
</protein>
<organism evidence="1">
    <name type="scientific">Arundo donax</name>
    <name type="common">Giant reed</name>
    <name type="synonym">Donax arundinaceus</name>
    <dbReference type="NCBI Taxonomy" id="35708"/>
    <lineage>
        <taxon>Eukaryota</taxon>
        <taxon>Viridiplantae</taxon>
        <taxon>Streptophyta</taxon>
        <taxon>Embryophyta</taxon>
        <taxon>Tracheophyta</taxon>
        <taxon>Spermatophyta</taxon>
        <taxon>Magnoliopsida</taxon>
        <taxon>Liliopsida</taxon>
        <taxon>Poales</taxon>
        <taxon>Poaceae</taxon>
        <taxon>PACMAD clade</taxon>
        <taxon>Arundinoideae</taxon>
        <taxon>Arundineae</taxon>
        <taxon>Arundo</taxon>
    </lineage>
</organism>
<sequence>MVSICCLLLVPQFPTYFLRCVVSIC</sequence>
<reference evidence="1" key="2">
    <citation type="journal article" date="2015" name="Data Brief">
        <title>Shoot transcriptome of the giant reed, Arundo donax.</title>
        <authorList>
            <person name="Barrero R.A."/>
            <person name="Guerrero F.D."/>
            <person name="Moolhuijzen P."/>
            <person name="Goolsby J.A."/>
            <person name="Tidwell J."/>
            <person name="Bellgard S.E."/>
            <person name="Bellgard M.I."/>
        </authorList>
    </citation>
    <scope>NUCLEOTIDE SEQUENCE</scope>
    <source>
        <tissue evidence="1">Shoot tissue taken approximately 20 cm above the soil surface</tissue>
    </source>
</reference>
<name>A0A0A9B9K9_ARUDO</name>